<evidence type="ECO:0000256" key="5">
    <source>
        <dbReference type="ARBA" id="ARBA00023134"/>
    </source>
</evidence>
<name>A0AAN9TM80_9HEMI</name>
<dbReference type="Gene3D" id="1.10.287.600">
    <property type="entry name" value="Helix hairpin bin"/>
    <property type="match status" value="1"/>
</dbReference>
<dbReference type="InterPro" id="IPR018316">
    <property type="entry name" value="Tubulin/FtsZ_2-layer-sand-dom"/>
</dbReference>
<dbReference type="GO" id="GO:0005874">
    <property type="term" value="C:microtubule"/>
    <property type="evidence" value="ECO:0007669"/>
    <property type="project" value="UniProtKB-KW"/>
</dbReference>
<dbReference type="EMBL" id="JBBCAQ010000036">
    <property type="protein sequence ID" value="KAK7575661.1"/>
    <property type="molecule type" value="Genomic_DNA"/>
</dbReference>
<dbReference type="PANTHER" id="PTHR36527">
    <property type="entry name" value="OS01G0282866 PROTEIN"/>
    <property type="match status" value="1"/>
</dbReference>
<feature type="domain" description="Tubulin/FtsZ 2-layer sandwich" evidence="6">
    <location>
        <begin position="40"/>
        <end position="83"/>
    </location>
</feature>
<dbReference type="Pfam" id="PF03953">
    <property type="entry name" value="Tubulin_C"/>
    <property type="match status" value="1"/>
</dbReference>
<keyword evidence="3" id="KW-0493">Microtubule</keyword>
<evidence type="ECO:0000256" key="2">
    <source>
        <dbReference type="ARBA" id="ARBA00009636"/>
    </source>
</evidence>
<evidence type="ECO:0000313" key="8">
    <source>
        <dbReference type="Proteomes" id="UP001367676"/>
    </source>
</evidence>
<evidence type="ECO:0000256" key="4">
    <source>
        <dbReference type="ARBA" id="ARBA00022741"/>
    </source>
</evidence>
<keyword evidence="8" id="KW-1185">Reference proteome</keyword>
<comment type="similarity">
    <text evidence="2">Belongs to the tubulin family.</text>
</comment>
<protein>
    <recommendedName>
        <fullName evidence="6">Tubulin/FtsZ 2-layer sandwich domain-containing protein</fullName>
    </recommendedName>
</protein>
<gene>
    <name evidence="7" type="ORF">V9T40_011947</name>
</gene>
<sequence length="150" mass="17061">MLSDFTAKCNATADCLSLLFMRQAQFIVTGLQNLYFYVDSTNFTDWIPDGIKTTVCDVSPIGFQKTATGIMNTSAIQEVFKRIVTQFSKMFERKAFLHWFQGEGVDEDDFNVSEFNANNLCDEYHIYEEAEIESDEEGFTSGNEPKGQQP</sequence>
<accession>A0AAN9TM80</accession>
<evidence type="ECO:0000259" key="6">
    <source>
        <dbReference type="Pfam" id="PF03953"/>
    </source>
</evidence>
<evidence type="ECO:0000313" key="7">
    <source>
        <dbReference type="EMBL" id="KAK7575661.1"/>
    </source>
</evidence>
<dbReference type="InterPro" id="IPR008280">
    <property type="entry name" value="Tub_FtsZ_C"/>
</dbReference>
<dbReference type="SUPFAM" id="SSF55307">
    <property type="entry name" value="Tubulin C-terminal domain-like"/>
    <property type="match status" value="1"/>
</dbReference>
<keyword evidence="5" id="KW-0342">GTP-binding</keyword>
<dbReference type="GO" id="GO:0005525">
    <property type="term" value="F:GTP binding"/>
    <property type="evidence" value="ECO:0007669"/>
    <property type="project" value="UniProtKB-KW"/>
</dbReference>
<reference evidence="7 8" key="1">
    <citation type="submission" date="2024-03" db="EMBL/GenBank/DDBJ databases">
        <title>Adaptation during the transition from Ophiocordyceps entomopathogen to insect associate is accompanied by gene loss and intensified selection.</title>
        <authorList>
            <person name="Ward C.M."/>
            <person name="Onetto C.A."/>
            <person name="Borneman A.R."/>
        </authorList>
    </citation>
    <scope>NUCLEOTIDE SEQUENCE [LARGE SCALE GENOMIC DNA]</scope>
    <source>
        <strain evidence="7">AWRI1</strain>
        <tissue evidence="7">Single Adult Female</tissue>
    </source>
</reference>
<dbReference type="InterPro" id="IPR037103">
    <property type="entry name" value="Tubulin/FtsZ-like_C"/>
</dbReference>
<proteinExistence type="inferred from homology"/>
<dbReference type="InterPro" id="IPR002453">
    <property type="entry name" value="Beta_tubulin"/>
</dbReference>
<organism evidence="7 8">
    <name type="scientific">Parthenolecanium corni</name>
    <dbReference type="NCBI Taxonomy" id="536013"/>
    <lineage>
        <taxon>Eukaryota</taxon>
        <taxon>Metazoa</taxon>
        <taxon>Ecdysozoa</taxon>
        <taxon>Arthropoda</taxon>
        <taxon>Hexapoda</taxon>
        <taxon>Insecta</taxon>
        <taxon>Pterygota</taxon>
        <taxon>Neoptera</taxon>
        <taxon>Paraneoptera</taxon>
        <taxon>Hemiptera</taxon>
        <taxon>Sternorrhyncha</taxon>
        <taxon>Coccoidea</taxon>
        <taxon>Coccidae</taxon>
        <taxon>Parthenolecanium</taxon>
    </lineage>
</organism>
<dbReference type="GO" id="GO:0007017">
    <property type="term" value="P:microtubule-based process"/>
    <property type="evidence" value="ECO:0007669"/>
    <property type="project" value="InterPro"/>
</dbReference>
<keyword evidence="4" id="KW-0547">Nucleotide-binding</keyword>
<dbReference type="Proteomes" id="UP001367676">
    <property type="component" value="Unassembled WGS sequence"/>
</dbReference>
<comment type="caution">
    <text evidence="7">The sequence shown here is derived from an EMBL/GenBank/DDBJ whole genome shotgun (WGS) entry which is preliminary data.</text>
</comment>
<dbReference type="GO" id="GO:0005200">
    <property type="term" value="F:structural constituent of cytoskeleton"/>
    <property type="evidence" value="ECO:0007669"/>
    <property type="project" value="InterPro"/>
</dbReference>
<evidence type="ECO:0000256" key="1">
    <source>
        <dbReference type="ARBA" id="ARBA00001946"/>
    </source>
</evidence>
<comment type="cofactor">
    <cofactor evidence="1">
        <name>Mg(2+)</name>
        <dbReference type="ChEBI" id="CHEBI:18420"/>
    </cofactor>
</comment>
<dbReference type="GO" id="GO:0003924">
    <property type="term" value="F:GTPase activity"/>
    <property type="evidence" value="ECO:0007669"/>
    <property type="project" value="InterPro"/>
</dbReference>
<evidence type="ECO:0000256" key="3">
    <source>
        <dbReference type="ARBA" id="ARBA00022701"/>
    </source>
</evidence>
<dbReference type="AlphaFoldDB" id="A0AAN9TM80"/>
<dbReference type="PANTHER" id="PTHR36527:SF3">
    <property type="entry name" value="OS01G0282866 PROTEIN"/>
    <property type="match status" value="1"/>
</dbReference>
<dbReference type="Gene3D" id="3.30.1330.20">
    <property type="entry name" value="Tubulin/FtsZ, C-terminal domain"/>
    <property type="match status" value="1"/>
</dbReference>
<dbReference type="PRINTS" id="PR01163">
    <property type="entry name" value="BETATUBULIN"/>
</dbReference>
<dbReference type="InterPro" id="IPR023123">
    <property type="entry name" value="Tubulin_C"/>
</dbReference>